<evidence type="ECO:0000256" key="3">
    <source>
        <dbReference type="SAM" id="Phobius"/>
    </source>
</evidence>
<keyword evidence="3" id="KW-1133">Transmembrane helix</keyword>
<name>A0A8B8I4X7_VANTA</name>
<dbReference type="InterPro" id="IPR006621">
    <property type="entry name" value="Nose-resist-to-fluoxetine_N"/>
</dbReference>
<organism evidence="6 7">
    <name type="scientific">Vanessa tameamea</name>
    <name type="common">Kamehameha butterfly</name>
    <dbReference type="NCBI Taxonomy" id="334116"/>
    <lineage>
        <taxon>Eukaryota</taxon>
        <taxon>Metazoa</taxon>
        <taxon>Ecdysozoa</taxon>
        <taxon>Arthropoda</taxon>
        <taxon>Hexapoda</taxon>
        <taxon>Insecta</taxon>
        <taxon>Pterygota</taxon>
        <taxon>Neoptera</taxon>
        <taxon>Endopterygota</taxon>
        <taxon>Lepidoptera</taxon>
        <taxon>Glossata</taxon>
        <taxon>Ditrysia</taxon>
        <taxon>Papilionoidea</taxon>
        <taxon>Nymphalidae</taxon>
        <taxon>Nymphalinae</taxon>
        <taxon>Vanessa</taxon>
    </lineage>
</organism>
<keyword evidence="6" id="KW-1185">Reference proteome</keyword>
<feature type="region of interest" description="Disordered" evidence="2">
    <location>
        <begin position="1066"/>
        <end position="1100"/>
    </location>
</feature>
<feature type="transmembrane region" description="Helical" evidence="3">
    <location>
        <begin position="600"/>
        <end position="620"/>
    </location>
</feature>
<sequence>MVCHRWTLALILFSVPLLVTVISAFRVRLSGSSHEVKSELRRHKCKDCDVNDLNLDPILDNFKKDSTKRSFDDIKKVLQDKRHLIEEKLSKTTFDKHNISEDDDEDDDDNISGLEKSSFESVKLPSDSKVKTRSKKVSVVLDFDDDDDSDIDDEDDDDDYKHKEIKKGSSIDSKKKADKLPHIYKDVPLAKSKIIVKEKIDKHVKDDEDDGKIKEKQTDAKVHPKPKIEILPPKIVQTDTRKSKNEILKPVKQEKKDELHVEEVKKIIKSSDQILTKVTEKITNVRPKELNIVKPPSDKLVLAAKDDVTDKDNTISKKIEKKILLKKLKEEDIEIDSTKPDRIEEKVVPEKKEKIKIVAETDKKKDSEEVDKKTSDTKSDSKDVRLQHLSDALVRRNLFKSEFEDFYSFFPTFAPNFSRIHNPECRRHGQILLRQLRGTKLWALNMLDATAKIPSGLLQGNGIQLGDFDQCLGIRARVQLDTGSVVKIQGKYCLAMVDVKAEHPDLEAPIHLAQARNLFKSRIDDPGHFVPRFSTLSWGVCVPSPCGPEDVEVILRDAIKHYQYKTGISVRVKVDETDCHTRKAANWWKEWLDMPTLLTLSFYAMVIILVLLATLQDYLARNTPESTEEKDEEENISGKGEKEEIKKDKESSGGLLYSFSLYKSLGKLVAPASSDEIACIHGLRAVATVALLFAHKFLPVGLTPYTNRLRLSEIVSSPFLSWCRAGWMFTDCFLLLSGTLTSYRKSTNDTMAAKLLSRYFRLTPALLAVVLFYAYVWDDISSGPMWGALVTKNVELCQKGWWFNLLYIQNHYGFEDMCAPQTHHMALDFQLTIIGGIIVWAIQSEVPFSSTVMPILHLLSAYSRYTTFRDHRLSVLAYQGISVSQLYRTGRLSYTSVLHRCSPYFIGLSLGLALRKPSSLTKFVNILGWFISINLMGLVLWAGGDSGYFDYRYDVTFASLYATLAPLATALTIAWLVYSVHNGHSEMLSTFLSSRPLLFISRISYALYLVQFIVFLTNTATIRAPKEFSLLSLIDLQELLTILMGSIILTITLVIPLQSLPKLSFGSNPDEKEDDKEPSEAEPVQNNKNNEQKIERDEHVKETPQLRRSFLAHREVLEEIPEVEVEYEIQRDSNEGLEEILEEEDEEEEDRETINDEDLEIIEEEQGESGEDFWAGRRQFLTRRSFSNDQDLDEWEWTTNGNERTGSQQYRYNR</sequence>
<feature type="transmembrane region" description="Helical" evidence="3">
    <location>
        <begin position="926"/>
        <end position="943"/>
    </location>
</feature>
<feature type="coiled-coil region" evidence="1">
    <location>
        <begin position="1127"/>
        <end position="1157"/>
    </location>
</feature>
<protein>
    <submittedName>
        <fullName evidence="7">Nose resistant to fluoxetine protein 6-like</fullName>
    </submittedName>
</protein>
<dbReference type="Proteomes" id="UP001652626">
    <property type="component" value="Chromosome 3"/>
</dbReference>
<proteinExistence type="predicted"/>
<gene>
    <name evidence="7" type="primary">LOC113397157</name>
</gene>
<feature type="region of interest" description="Disordered" evidence="2">
    <location>
        <begin position="623"/>
        <end position="647"/>
    </location>
</feature>
<dbReference type="OMA" id="AVINQFM"/>
<feature type="transmembrane region" description="Helical" evidence="3">
    <location>
        <begin position="999"/>
        <end position="1019"/>
    </location>
</feature>
<evidence type="ECO:0000259" key="5">
    <source>
        <dbReference type="SMART" id="SM00703"/>
    </source>
</evidence>
<feature type="signal peptide" evidence="4">
    <location>
        <begin position="1"/>
        <end position="24"/>
    </location>
</feature>
<dbReference type="RefSeq" id="XP_026491166.2">
    <property type="nucleotide sequence ID" value="XM_026635381.2"/>
</dbReference>
<reference evidence="6" key="1">
    <citation type="submission" date="2025-05" db="UniProtKB">
        <authorList>
            <consortium name="RefSeq"/>
        </authorList>
    </citation>
    <scope>NUCLEOTIDE SEQUENCE [LARGE SCALE GENOMIC DNA]</scope>
</reference>
<feature type="region of interest" description="Disordered" evidence="2">
    <location>
        <begin position="144"/>
        <end position="174"/>
    </location>
</feature>
<feature type="compositionally biased region" description="Acidic residues" evidence="2">
    <location>
        <begin position="626"/>
        <end position="635"/>
    </location>
</feature>
<dbReference type="SMART" id="SM00703">
    <property type="entry name" value="NRF"/>
    <property type="match status" value="1"/>
</dbReference>
<keyword evidence="3" id="KW-0812">Transmembrane</keyword>
<evidence type="ECO:0000256" key="4">
    <source>
        <dbReference type="SAM" id="SignalP"/>
    </source>
</evidence>
<reference evidence="7" key="2">
    <citation type="submission" date="2025-08" db="UniProtKB">
        <authorList>
            <consortium name="RefSeq"/>
        </authorList>
    </citation>
    <scope>IDENTIFICATION</scope>
    <source>
        <tissue evidence="7">Whole body</tissue>
    </source>
</reference>
<dbReference type="PANTHER" id="PTHR11161">
    <property type="entry name" value="O-ACYLTRANSFERASE"/>
    <property type="match status" value="1"/>
</dbReference>
<dbReference type="InterPro" id="IPR052728">
    <property type="entry name" value="O2_lipid_transport_reg"/>
</dbReference>
<feature type="transmembrane region" description="Helical" evidence="3">
    <location>
        <begin position="1039"/>
        <end position="1057"/>
    </location>
</feature>
<feature type="compositionally biased region" description="Basic and acidic residues" evidence="2">
    <location>
        <begin position="159"/>
        <end position="174"/>
    </location>
</feature>
<feature type="region of interest" description="Disordered" evidence="2">
    <location>
        <begin position="96"/>
        <end position="127"/>
    </location>
</feature>
<feature type="compositionally biased region" description="Acidic residues" evidence="2">
    <location>
        <begin position="101"/>
        <end position="110"/>
    </location>
</feature>
<feature type="transmembrane region" description="Helical" evidence="3">
    <location>
        <begin position="955"/>
        <end position="978"/>
    </location>
</feature>
<dbReference type="OrthoDB" id="8196286at2759"/>
<evidence type="ECO:0000313" key="6">
    <source>
        <dbReference type="Proteomes" id="UP001652626"/>
    </source>
</evidence>
<evidence type="ECO:0000256" key="1">
    <source>
        <dbReference type="SAM" id="Coils"/>
    </source>
</evidence>
<evidence type="ECO:0000256" key="2">
    <source>
        <dbReference type="SAM" id="MobiDB-lite"/>
    </source>
</evidence>
<feature type="compositionally biased region" description="Basic and acidic residues" evidence="2">
    <location>
        <begin position="1090"/>
        <end position="1100"/>
    </location>
</feature>
<evidence type="ECO:0000313" key="7">
    <source>
        <dbReference type="RefSeq" id="XP_026491166.2"/>
    </source>
</evidence>
<dbReference type="GeneID" id="113397157"/>
<keyword evidence="3" id="KW-0472">Membrane</keyword>
<feature type="transmembrane region" description="Helical" evidence="3">
    <location>
        <begin position="759"/>
        <end position="777"/>
    </location>
</feature>
<feature type="region of interest" description="Disordered" evidence="2">
    <location>
        <begin position="205"/>
        <end position="226"/>
    </location>
</feature>
<dbReference type="PANTHER" id="PTHR11161:SF4">
    <property type="entry name" value="DROP DEAD"/>
    <property type="match status" value="1"/>
</dbReference>
<dbReference type="AlphaFoldDB" id="A0A8B8I4X7"/>
<feature type="chain" id="PRO_5047514239" evidence="4">
    <location>
        <begin position="25"/>
        <end position="1214"/>
    </location>
</feature>
<keyword evidence="1" id="KW-0175">Coiled coil</keyword>
<dbReference type="Pfam" id="PF20146">
    <property type="entry name" value="NRF"/>
    <property type="match status" value="1"/>
</dbReference>
<keyword evidence="4" id="KW-0732">Signal</keyword>
<feature type="domain" description="Nose resistant-to-fluoxetine protein N-terminal" evidence="5">
    <location>
        <begin position="422"/>
        <end position="574"/>
    </location>
</feature>
<feature type="compositionally biased region" description="Acidic residues" evidence="2">
    <location>
        <begin position="144"/>
        <end position="158"/>
    </location>
</feature>
<accession>A0A8B8I4X7</accession>